<proteinExistence type="predicted"/>
<protein>
    <recommendedName>
        <fullName evidence="1">HD domain-containing protein</fullName>
    </recommendedName>
</protein>
<dbReference type="SUPFAM" id="SSF109604">
    <property type="entry name" value="HD-domain/PDEase-like"/>
    <property type="match status" value="1"/>
</dbReference>
<evidence type="ECO:0000313" key="3">
    <source>
        <dbReference type="Proteomes" id="UP000192796"/>
    </source>
</evidence>
<comment type="caution">
    <text evidence="2">The sequence shown here is derived from an EMBL/GenBank/DDBJ whole genome shotgun (WGS) entry which is preliminary data.</text>
</comment>
<dbReference type="Pfam" id="PF01966">
    <property type="entry name" value="HD"/>
    <property type="match status" value="1"/>
</dbReference>
<evidence type="ECO:0000259" key="1">
    <source>
        <dbReference type="Pfam" id="PF01966"/>
    </source>
</evidence>
<feature type="domain" description="HD" evidence="1">
    <location>
        <begin position="20"/>
        <end position="119"/>
    </location>
</feature>
<gene>
    <name evidence="2" type="ORF">A3860_08585</name>
</gene>
<dbReference type="STRING" id="1703345.A3860_08585"/>
<dbReference type="CDD" id="cd00077">
    <property type="entry name" value="HDc"/>
    <property type="match status" value="1"/>
</dbReference>
<sequence length="185" mass="21414">MYVKNLFDTYHRPQLLYHNFAHTQQVVAHAYEISYHNRLDNDDLFIVVSAAWFHDTGYLFGDGGHHEEKSVQLMLEFLAAFPIEPATAEAITACILSTKMPAKPNSLLEKIICDADTYHLGTDTFKSLNKLVWQENESRLHTKLANQPVQTLRFLEVHRFYTPYCQYLLNAGKEKNIAWLKAQLQ</sequence>
<reference evidence="2 3" key="1">
    <citation type="submission" date="2016-03" db="EMBL/GenBank/DDBJ databases">
        <title>Niastella vici sp. nov., isolated from farmland soil.</title>
        <authorList>
            <person name="Chen L."/>
            <person name="Wang D."/>
            <person name="Yang S."/>
            <person name="Wang G."/>
        </authorList>
    </citation>
    <scope>NUCLEOTIDE SEQUENCE [LARGE SCALE GENOMIC DNA]</scope>
    <source>
        <strain evidence="2 3">DJ57</strain>
    </source>
</reference>
<dbReference type="Proteomes" id="UP000192796">
    <property type="component" value="Unassembled WGS sequence"/>
</dbReference>
<evidence type="ECO:0000313" key="2">
    <source>
        <dbReference type="EMBL" id="OQP57678.1"/>
    </source>
</evidence>
<name>A0A1V9FH29_9BACT</name>
<dbReference type="EMBL" id="LVYD01000113">
    <property type="protein sequence ID" value="OQP57678.1"/>
    <property type="molecule type" value="Genomic_DNA"/>
</dbReference>
<dbReference type="Gene3D" id="1.10.3210.10">
    <property type="entry name" value="Hypothetical protein af1432"/>
    <property type="match status" value="1"/>
</dbReference>
<organism evidence="2 3">
    <name type="scientific">Niastella vici</name>
    <dbReference type="NCBI Taxonomy" id="1703345"/>
    <lineage>
        <taxon>Bacteria</taxon>
        <taxon>Pseudomonadati</taxon>
        <taxon>Bacteroidota</taxon>
        <taxon>Chitinophagia</taxon>
        <taxon>Chitinophagales</taxon>
        <taxon>Chitinophagaceae</taxon>
        <taxon>Niastella</taxon>
    </lineage>
</organism>
<accession>A0A1V9FH29</accession>
<dbReference type="InterPro" id="IPR003607">
    <property type="entry name" value="HD/PDEase_dom"/>
</dbReference>
<keyword evidence="3" id="KW-1185">Reference proteome</keyword>
<dbReference type="InterPro" id="IPR006674">
    <property type="entry name" value="HD_domain"/>
</dbReference>
<dbReference type="AlphaFoldDB" id="A0A1V9FH29"/>